<dbReference type="GO" id="GO:0006355">
    <property type="term" value="P:regulation of DNA-templated transcription"/>
    <property type="evidence" value="ECO:0007669"/>
    <property type="project" value="InterPro"/>
</dbReference>
<dbReference type="NCBIfam" id="TIGR02606">
    <property type="entry name" value="antidote_CC2985"/>
    <property type="match status" value="1"/>
</dbReference>
<evidence type="ECO:0000313" key="3">
    <source>
        <dbReference type="EMBL" id="RBP35916.1"/>
    </source>
</evidence>
<comment type="caution">
    <text evidence="3">The sequence shown here is derived from an EMBL/GenBank/DDBJ whole genome shotgun (WGS) entry which is preliminary data.</text>
</comment>
<keyword evidence="2" id="KW-1277">Toxin-antitoxin system</keyword>
<dbReference type="Pfam" id="PF03693">
    <property type="entry name" value="ParD_antitoxin"/>
    <property type="match status" value="1"/>
</dbReference>
<dbReference type="InterPro" id="IPR010985">
    <property type="entry name" value="Ribbon_hlx_hlx"/>
</dbReference>
<dbReference type="PANTHER" id="PTHR36582:SF2">
    <property type="entry name" value="ANTITOXIN PARD"/>
    <property type="match status" value="1"/>
</dbReference>
<keyword evidence="4" id="KW-1185">Reference proteome</keyword>
<accession>A0A366H2B3</accession>
<dbReference type="SUPFAM" id="SSF47598">
    <property type="entry name" value="Ribbon-helix-helix"/>
    <property type="match status" value="1"/>
</dbReference>
<comment type="similarity">
    <text evidence="1">Belongs to the ParD antitoxin family.</text>
</comment>
<dbReference type="RefSeq" id="WP_113962170.1">
    <property type="nucleotide sequence ID" value="NZ_QNRR01000019.1"/>
</dbReference>
<dbReference type="AlphaFoldDB" id="A0A366H2B3"/>
<dbReference type="PANTHER" id="PTHR36582">
    <property type="entry name" value="ANTITOXIN PARD"/>
    <property type="match status" value="1"/>
</dbReference>
<dbReference type="EMBL" id="QNRR01000019">
    <property type="protein sequence ID" value="RBP35916.1"/>
    <property type="molecule type" value="Genomic_DNA"/>
</dbReference>
<dbReference type="Gene3D" id="6.10.10.120">
    <property type="entry name" value="Antitoxin ParD1-like"/>
    <property type="match status" value="1"/>
</dbReference>
<protein>
    <submittedName>
        <fullName evidence="3">Antitoxin ParD1/3/4</fullName>
    </submittedName>
</protein>
<proteinExistence type="inferred from homology"/>
<gene>
    <name evidence="3" type="ORF">DES53_11982</name>
</gene>
<evidence type="ECO:0000313" key="4">
    <source>
        <dbReference type="Proteomes" id="UP000253426"/>
    </source>
</evidence>
<sequence length="84" mass="8957">MSTVAIHLDPSLQRFVDASVSSGSFHSASEVVAVALRNLQADQETRASRLAALRQDVNLGLEQAARGEFVEYDAESIIAGNAAR</sequence>
<evidence type="ECO:0000256" key="2">
    <source>
        <dbReference type="ARBA" id="ARBA00022649"/>
    </source>
</evidence>
<name>A0A366H2B3_9BACT</name>
<dbReference type="Proteomes" id="UP000253426">
    <property type="component" value="Unassembled WGS sequence"/>
</dbReference>
<evidence type="ECO:0000256" key="1">
    <source>
        <dbReference type="ARBA" id="ARBA00008580"/>
    </source>
</evidence>
<reference evidence="3 4" key="1">
    <citation type="submission" date="2018-06" db="EMBL/GenBank/DDBJ databases">
        <title>Genomic Encyclopedia of Type Strains, Phase IV (KMG-IV): sequencing the most valuable type-strain genomes for metagenomic binning, comparative biology and taxonomic classification.</title>
        <authorList>
            <person name="Goeker M."/>
        </authorList>
    </citation>
    <scope>NUCLEOTIDE SEQUENCE [LARGE SCALE GENOMIC DNA]</scope>
    <source>
        <strain evidence="3 4">DSM 25532</strain>
    </source>
</reference>
<organism evidence="3 4">
    <name type="scientific">Roseimicrobium gellanilyticum</name>
    <dbReference type="NCBI Taxonomy" id="748857"/>
    <lineage>
        <taxon>Bacteria</taxon>
        <taxon>Pseudomonadati</taxon>
        <taxon>Verrucomicrobiota</taxon>
        <taxon>Verrucomicrobiia</taxon>
        <taxon>Verrucomicrobiales</taxon>
        <taxon>Verrucomicrobiaceae</taxon>
        <taxon>Roseimicrobium</taxon>
    </lineage>
</organism>
<dbReference type="InterPro" id="IPR038296">
    <property type="entry name" value="ParD_sf"/>
</dbReference>
<dbReference type="InterPro" id="IPR022789">
    <property type="entry name" value="ParD"/>
</dbReference>
<dbReference type="OrthoDB" id="517705at2"/>